<evidence type="ECO:0000256" key="1">
    <source>
        <dbReference type="ARBA" id="ARBA00004752"/>
    </source>
</evidence>
<keyword evidence="9" id="KW-0732">Signal</keyword>
<dbReference type="GO" id="GO:0004180">
    <property type="term" value="F:carboxypeptidase activity"/>
    <property type="evidence" value="ECO:0007669"/>
    <property type="project" value="UniProtKB-ARBA"/>
</dbReference>
<feature type="compositionally biased region" description="Basic residues" evidence="8">
    <location>
        <begin position="387"/>
        <end position="397"/>
    </location>
</feature>
<evidence type="ECO:0000259" key="10">
    <source>
        <dbReference type="PROSITE" id="PS52029"/>
    </source>
</evidence>
<keyword evidence="5 7" id="KW-0573">Peptidoglycan synthesis</keyword>
<evidence type="ECO:0000256" key="4">
    <source>
        <dbReference type="ARBA" id="ARBA00022960"/>
    </source>
</evidence>
<feature type="region of interest" description="Disordered" evidence="8">
    <location>
        <begin position="336"/>
        <end position="397"/>
    </location>
</feature>
<dbReference type="EMBL" id="JAICBX010000007">
    <property type="protein sequence ID" value="MBW8640582.1"/>
    <property type="molecule type" value="Genomic_DNA"/>
</dbReference>
<feature type="active site" description="Proton donor/acceptor" evidence="7">
    <location>
        <position position="154"/>
    </location>
</feature>
<name>A0AAE3D3X7_9HYPH</name>
<keyword evidence="6 7" id="KW-0961">Cell wall biogenesis/degradation</keyword>
<dbReference type="GO" id="GO:0071555">
    <property type="term" value="P:cell wall organization"/>
    <property type="evidence" value="ECO:0007669"/>
    <property type="project" value="UniProtKB-UniRule"/>
</dbReference>
<organism evidence="11 12">
    <name type="scientific">Flavimaribacter sediminis</name>
    <dbReference type="NCBI Taxonomy" id="2865987"/>
    <lineage>
        <taxon>Bacteria</taxon>
        <taxon>Pseudomonadati</taxon>
        <taxon>Pseudomonadota</taxon>
        <taxon>Alphaproteobacteria</taxon>
        <taxon>Hyphomicrobiales</taxon>
        <taxon>Rhizobiaceae</taxon>
        <taxon>Flavimaribacter</taxon>
    </lineage>
</organism>
<comment type="caution">
    <text evidence="11">The sequence shown here is derived from an EMBL/GenBank/DDBJ whole genome shotgun (WGS) entry which is preliminary data.</text>
</comment>
<dbReference type="InterPro" id="IPR038063">
    <property type="entry name" value="Transpep_catalytic_dom"/>
</dbReference>
<evidence type="ECO:0000256" key="2">
    <source>
        <dbReference type="ARBA" id="ARBA00005992"/>
    </source>
</evidence>
<dbReference type="GO" id="GO:0016740">
    <property type="term" value="F:transferase activity"/>
    <property type="evidence" value="ECO:0007669"/>
    <property type="project" value="UniProtKB-KW"/>
</dbReference>
<comment type="similarity">
    <text evidence="2">Belongs to the YkuD family.</text>
</comment>
<accession>A0AAE3D3X7</accession>
<dbReference type="AlphaFoldDB" id="A0AAE3D3X7"/>
<evidence type="ECO:0000256" key="6">
    <source>
        <dbReference type="ARBA" id="ARBA00023316"/>
    </source>
</evidence>
<feature type="chain" id="PRO_5041970907" evidence="9">
    <location>
        <begin position="30"/>
        <end position="397"/>
    </location>
</feature>
<evidence type="ECO:0000256" key="8">
    <source>
        <dbReference type="SAM" id="MobiDB-lite"/>
    </source>
</evidence>
<gene>
    <name evidence="11" type="ORF">K1W69_25540</name>
</gene>
<dbReference type="InterPro" id="IPR005490">
    <property type="entry name" value="LD_TPept_cat_dom"/>
</dbReference>
<comment type="pathway">
    <text evidence="1 7">Cell wall biogenesis; peptidoglycan biosynthesis.</text>
</comment>
<evidence type="ECO:0000256" key="3">
    <source>
        <dbReference type="ARBA" id="ARBA00022679"/>
    </source>
</evidence>
<feature type="active site" description="Nucleophile" evidence="7">
    <location>
        <position position="162"/>
    </location>
</feature>
<reference evidence="11" key="1">
    <citation type="submission" date="2021-08" db="EMBL/GenBank/DDBJ databases">
        <title>Hoeflea bacterium WL0058 sp. nov., isolated from the sediment.</title>
        <authorList>
            <person name="Wang L."/>
            <person name="Zhang D."/>
        </authorList>
    </citation>
    <scope>NUCLEOTIDE SEQUENCE</scope>
    <source>
        <strain evidence="11">WL0058</strain>
    </source>
</reference>
<dbReference type="Pfam" id="PF03734">
    <property type="entry name" value="YkuD"/>
    <property type="match status" value="1"/>
</dbReference>
<feature type="compositionally biased region" description="Polar residues" evidence="8">
    <location>
        <begin position="307"/>
        <end position="320"/>
    </location>
</feature>
<dbReference type="PROSITE" id="PS52029">
    <property type="entry name" value="LD_TPASE"/>
    <property type="match status" value="1"/>
</dbReference>
<feature type="signal peptide" evidence="9">
    <location>
        <begin position="1"/>
        <end position="29"/>
    </location>
</feature>
<dbReference type="SUPFAM" id="SSF141523">
    <property type="entry name" value="L,D-transpeptidase catalytic domain-like"/>
    <property type="match status" value="1"/>
</dbReference>
<feature type="domain" description="L,D-TPase catalytic" evidence="10">
    <location>
        <begin position="62"/>
        <end position="190"/>
    </location>
</feature>
<protein>
    <submittedName>
        <fullName evidence="11">L,D-transpeptidase family protein</fullName>
    </submittedName>
</protein>
<evidence type="ECO:0000313" key="12">
    <source>
        <dbReference type="Proteomes" id="UP001196509"/>
    </source>
</evidence>
<keyword evidence="12" id="KW-1185">Reference proteome</keyword>
<keyword evidence="3" id="KW-0808">Transferase</keyword>
<dbReference type="GO" id="GO:0008360">
    <property type="term" value="P:regulation of cell shape"/>
    <property type="evidence" value="ECO:0007669"/>
    <property type="project" value="UniProtKB-UniRule"/>
</dbReference>
<evidence type="ECO:0000256" key="7">
    <source>
        <dbReference type="PROSITE-ProRule" id="PRU01373"/>
    </source>
</evidence>
<evidence type="ECO:0000256" key="9">
    <source>
        <dbReference type="SAM" id="SignalP"/>
    </source>
</evidence>
<dbReference type="PANTHER" id="PTHR36699:SF1">
    <property type="entry name" value="L,D-TRANSPEPTIDASE YAFK-RELATED"/>
    <property type="match status" value="1"/>
</dbReference>
<proteinExistence type="inferred from homology"/>
<evidence type="ECO:0000256" key="5">
    <source>
        <dbReference type="ARBA" id="ARBA00022984"/>
    </source>
</evidence>
<feature type="region of interest" description="Disordered" evidence="8">
    <location>
        <begin position="301"/>
        <end position="321"/>
    </location>
</feature>
<dbReference type="GO" id="GO:0009252">
    <property type="term" value="P:peptidoglycan biosynthetic process"/>
    <property type="evidence" value="ECO:0007669"/>
    <property type="project" value="UniProtKB-KW"/>
</dbReference>
<dbReference type="RefSeq" id="WP_220231316.1">
    <property type="nucleotide sequence ID" value="NZ_JAICBX010000007.1"/>
</dbReference>
<dbReference type="Proteomes" id="UP001196509">
    <property type="component" value="Unassembled WGS sequence"/>
</dbReference>
<dbReference type="PANTHER" id="PTHR36699">
    <property type="entry name" value="LD-TRANSPEPTIDASE"/>
    <property type="match status" value="1"/>
</dbReference>
<dbReference type="CDD" id="cd16913">
    <property type="entry name" value="YkuD_like"/>
    <property type="match status" value="1"/>
</dbReference>
<keyword evidence="4 7" id="KW-0133">Cell shape</keyword>
<evidence type="ECO:0000313" key="11">
    <source>
        <dbReference type="EMBL" id="MBW8640582.1"/>
    </source>
</evidence>
<sequence length="397" mass="44960">MPVANLAKARRLKTIIAVIGLSLALTACQDVLESVDNKAEYPLPDKLVNKMKAHDQRVRAPIMMRIFKEEGVLEIWKAKTNGRYAMVKEYEICKWSGKLGPKFKEGDRQAPEGYYEIRPYQMNPKSNYYLAFNMGYPNTYDRSHGRTGSNLMVHGACSSAGCYSMTDEQVLEIYAFAREAFRGGQPFFQVQAYPFRMTAENMARHRGNDHYEFWEMLKVGYDHFELTKMPPKVDICDRRYVFNQVADDGKEFNARQACPPSEAPQSLRLAYASYLDNYNTEFAAEVSKLEAKRKPRVVSIVPEAQATPEQSTPELNNRNARNVPATAGLLEEAARQPTGEVAPADAPQAEQPLTAAPGAAPELPETRETAEITEDQQAVQPQDAKSKKTWWKVWKRE</sequence>